<organism evidence="1 2">
    <name type="scientific">Amnibacterium soli</name>
    <dbReference type="NCBI Taxonomy" id="1282736"/>
    <lineage>
        <taxon>Bacteria</taxon>
        <taxon>Bacillati</taxon>
        <taxon>Actinomycetota</taxon>
        <taxon>Actinomycetes</taxon>
        <taxon>Micrococcales</taxon>
        <taxon>Microbacteriaceae</taxon>
        <taxon>Amnibacterium</taxon>
    </lineage>
</organism>
<comment type="caution">
    <text evidence="1">The sequence shown here is derived from an EMBL/GenBank/DDBJ whole genome shotgun (WGS) entry which is preliminary data.</text>
</comment>
<evidence type="ECO:0008006" key="3">
    <source>
        <dbReference type="Google" id="ProtNLM"/>
    </source>
</evidence>
<protein>
    <recommendedName>
        <fullName evidence="3">PASTA domain-containing protein</fullName>
    </recommendedName>
</protein>
<dbReference type="Proteomes" id="UP001500121">
    <property type="component" value="Unassembled WGS sequence"/>
</dbReference>
<dbReference type="EMBL" id="BAABLP010000002">
    <property type="protein sequence ID" value="GAA4744293.1"/>
    <property type="molecule type" value="Genomic_DNA"/>
</dbReference>
<evidence type="ECO:0000313" key="1">
    <source>
        <dbReference type="EMBL" id="GAA4744293.1"/>
    </source>
</evidence>
<accession>A0ABP8Z221</accession>
<sequence>MECAPVRAQAWLDAHDLDFGELRLEAVVAMVERAGLRARVLPYAAGGADDEQRGDRVNLWLTRSGELGAVDAG</sequence>
<gene>
    <name evidence="1" type="ORF">GCM10025783_14960</name>
</gene>
<dbReference type="RefSeq" id="WP_345480436.1">
    <property type="nucleotide sequence ID" value="NZ_BAABLP010000002.1"/>
</dbReference>
<reference evidence="2" key="1">
    <citation type="journal article" date="2019" name="Int. J. Syst. Evol. Microbiol.">
        <title>The Global Catalogue of Microorganisms (GCM) 10K type strain sequencing project: providing services to taxonomists for standard genome sequencing and annotation.</title>
        <authorList>
            <consortium name="The Broad Institute Genomics Platform"/>
            <consortium name="The Broad Institute Genome Sequencing Center for Infectious Disease"/>
            <person name="Wu L."/>
            <person name="Ma J."/>
        </authorList>
    </citation>
    <scope>NUCLEOTIDE SEQUENCE [LARGE SCALE GENOMIC DNA]</scope>
    <source>
        <strain evidence="2">JCM 19015</strain>
    </source>
</reference>
<evidence type="ECO:0000313" key="2">
    <source>
        <dbReference type="Proteomes" id="UP001500121"/>
    </source>
</evidence>
<name>A0ABP8Z221_9MICO</name>
<keyword evidence="2" id="KW-1185">Reference proteome</keyword>
<proteinExistence type="predicted"/>